<keyword evidence="1" id="KW-0812">Transmembrane</keyword>
<dbReference type="AlphaFoldDB" id="A0A2G4T1P5"/>
<dbReference type="STRING" id="1340429.A0A2G4T1P5"/>
<keyword evidence="1" id="KW-1133">Transmembrane helix</keyword>
<gene>
    <name evidence="2" type="ORF">RHIMIDRAFT_312109</name>
</gene>
<dbReference type="GeneID" id="35445770"/>
<protein>
    <submittedName>
        <fullName evidence="2">Uncharacterized protein</fullName>
    </submittedName>
</protein>
<organism evidence="2 3">
    <name type="scientific">Rhizopus microsporus ATCC 52813</name>
    <dbReference type="NCBI Taxonomy" id="1340429"/>
    <lineage>
        <taxon>Eukaryota</taxon>
        <taxon>Fungi</taxon>
        <taxon>Fungi incertae sedis</taxon>
        <taxon>Mucoromycota</taxon>
        <taxon>Mucoromycotina</taxon>
        <taxon>Mucoromycetes</taxon>
        <taxon>Mucorales</taxon>
        <taxon>Mucorineae</taxon>
        <taxon>Rhizopodaceae</taxon>
        <taxon>Rhizopus</taxon>
    </lineage>
</organism>
<evidence type="ECO:0000313" key="3">
    <source>
        <dbReference type="Proteomes" id="UP000242254"/>
    </source>
</evidence>
<keyword evidence="3" id="KW-1185">Reference proteome</keyword>
<evidence type="ECO:0000313" key="2">
    <source>
        <dbReference type="EMBL" id="PHZ14931.1"/>
    </source>
</evidence>
<feature type="transmembrane region" description="Helical" evidence="1">
    <location>
        <begin position="377"/>
        <end position="398"/>
    </location>
</feature>
<keyword evidence="1" id="KW-0472">Membrane</keyword>
<proteinExistence type="predicted"/>
<evidence type="ECO:0000256" key="1">
    <source>
        <dbReference type="SAM" id="Phobius"/>
    </source>
</evidence>
<reference evidence="2 3" key="1">
    <citation type="journal article" date="2016" name="Proc. Natl. Acad. Sci. U.S.A.">
        <title>Lipid metabolic changes in an early divergent fungus govern the establishment of a mutualistic symbiosis with endobacteria.</title>
        <authorList>
            <person name="Lastovetsky O.A."/>
            <person name="Gaspar M.L."/>
            <person name="Mondo S.J."/>
            <person name="LaButti K.M."/>
            <person name="Sandor L."/>
            <person name="Grigoriev I.V."/>
            <person name="Henry S.A."/>
            <person name="Pawlowska T.E."/>
        </authorList>
    </citation>
    <scope>NUCLEOTIDE SEQUENCE [LARGE SCALE GENOMIC DNA]</scope>
    <source>
        <strain evidence="2 3">ATCC 52813</strain>
    </source>
</reference>
<dbReference type="RefSeq" id="XP_023468639.1">
    <property type="nucleotide sequence ID" value="XM_023614781.1"/>
</dbReference>
<dbReference type="PANTHER" id="PTHR38360:SF1">
    <property type="entry name" value="F12P19.7"/>
    <property type="match status" value="1"/>
</dbReference>
<dbReference type="PANTHER" id="PTHR38360">
    <property type="entry name" value="OS03G0120000 PROTEIN"/>
    <property type="match status" value="1"/>
</dbReference>
<dbReference type="Proteomes" id="UP000242254">
    <property type="component" value="Unassembled WGS sequence"/>
</dbReference>
<sequence>MMPITSDDNYGFTITYKNYYKVIENLFDKKKYCVVRCGQPKPDECPSDGTFSNITSVSIDKGAYGVIPFLELIGVDNYIVNSDLSLGASPCFGSKQKTPNITFTTQGNTTSGTSVSFSAQRNDLTPLQKAAWLQYVGAFFEKELSAAKMLAYINTFYKCHKDNLGYQSTQKTVAWTSYDPQQNAFTIYQDSFFNELVKDAGGRLVAPNTAQNNVYLMNNTVHGSLFLTALNGADYILDMSSTSLTYDNWITPINGTTHVTVAGLPPAIVNNNIYSVNRLVKKDVSDWTQRAAARPDMVLLDLMHLLYPTMEMPSNNYPIWITHFSNTNGTEYEHEIDASKYGTCGNIASNAFEDTRCSPNGHRGTIQAKPLTPGDKAGISVGTIIAGILAALAGVWLFKRYRRRQRRHQFYKMQEL</sequence>
<accession>A0A2G4T1P5</accession>
<dbReference type="EMBL" id="KZ303845">
    <property type="protein sequence ID" value="PHZ14931.1"/>
    <property type="molecule type" value="Genomic_DNA"/>
</dbReference>
<name>A0A2G4T1P5_RHIZD</name>
<dbReference type="SUPFAM" id="SSF53807">
    <property type="entry name" value="Helical backbone' metal receptor"/>
    <property type="match status" value="1"/>
</dbReference>